<name>A0A412AWM9_9FIRM</name>
<keyword evidence="3" id="KW-0732">Signal</keyword>
<evidence type="ECO:0000256" key="1">
    <source>
        <dbReference type="SAM" id="MobiDB-lite"/>
    </source>
</evidence>
<dbReference type="PANTHER" id="PTHR30373">
    <property type="entry name" value="UPF0603 PROTEIN YGCG"/>
    <property type="match status" value="1"/>
</dbReference>
<evidence type="ECO:0000256" key="2">
    <source>
        <dbReference type="SAM" id="Phobius"/>
    </source>
</evidence>
<reference evidence="5 6" key="1">
    <citation type="submission" date="2018-08" db="EMBL/GenBank/DDBJ databases">
        <title>A genome reference for cultivated species of the human gut microbiota.</title>
        <authorList>
            <person name="Zou Y."/>
            <person name="Xue W."/>
            <person name="Luo G."/>
        </authorList>
    </citation>
    <scope>NUCLEOTIDE SEQUENCE [LARGE SCALE GENOMIC DNA]</scope>
    <source>
        <strain evidence="5 6">AF28-26</strain>
    </source>
</reference>
<evidence type="ECO:0000259" key="4">
    <source>
        <dbReference type="Pfam" id="PF04536"/>
    </source>
</evidence>
<accession>A0A412AWM9</accession>
<keyword evidence="2" id="KW-0472">Membrane</keyword>
<feature type="signal peptide" evidence="3">
    <location>
        <begin position="1"/>
        <end position="24"/>
    </location>
</feature>
<protein>
    <submittedName>
        <fullName evidence="5">TPM domain-containing protein</fullName>
    </submittedName>
</protein>
<sequence length="271" mass="29499">MKKKISMLLFSLVICLCTAVPAFAAQTDGFASEYARVQDLAELLSDSEEAALLTKLDELSERQKMEIVVLTTDTLEGLTPRDYADDIYDCCGFGYGEDRDGALLLISMEDNDWYISTHGYGITVFTDAGIQYIGAQIKENLSDGDFSEAFDKFTELCDDFITQARTGDPYDSHNLPKEPLSLIWIPISIAVGVCLSFIIVGNMKAKLKTVRFQAAASSYMKDGSLNVTESQDLFLYNTVTRTAKPKNDSSSGSSTHTSSSGSTHGGGGGKF</sequence>
<keyword evidence="2" id="KW-0812">Transmembrane</keyword>
<evidence type="ECO:0000313" key="5">
    <source>
        <dbReference type="EMBL" id="RGQ39459.1"/>
    </source>
</evidence>
<gene>
    <name evidence="5" type="ORF">DWY99_08840</name>
</gene>
<dbReference type="Pfam" id="PF04536">
    <property type="entry name" value="TPM_phosphatase"/>
    <property type="match status" value="1"/>
</dbReference>
<organism evidence="5 6">
    <name type="scientific">[Clostridium] leptum</name>
    <dbReference type="NCBI Taxonomy" id="1535"/>
    <lineage>
        <taxon>Bacteria</taxon>
        <taxon>Bacillati</taxon>
        <taxon>Bacillota</taxon>
        <taxon>Clostridia</taxon>
        <taxon>Eubacteriales</taxon>
        <taxon>Oscillospiraceae</taxon>
        <taxon>Oscillospiraceae incertae sedis</taxon>
    </lineage>
</organism>
<feature type="domain" description="TPM" evidence="4">
    <location>
        <begin position="37"/>
        <end position="155"/>
    </location>
</feature>
<dbReference type="EMBL" id="QRTC01000033">
    <property type="protein sequence ID" value="RGQ39459.1"/>
    <property type="molecule type" value="Genomic_DNA"/>
</dbReference>
<dbReference type="AlphaFoldDB" id="A0A412AWM9"/>
<dbReference type="InterPro" id="IPR007621">
    <property type="entry name" value="TPM_dom"/>
</dbReference>
<keyword evidence="2" id="KW-1133">Transmembrane helix</keyword>
<feature type="compositionally biased region" description="Low complexity" evidence="1">
    <location>
        <begin position="249"/>
        <end position="262"/>
    </location>
</feature>
<dbReference type="Proteomes" id="UP000284751">
    <property type="component" value="Unassembled WGS sequence"/>
</dbReference>
<feature type="chain" id="PRO_5018980975" evidence="3">
    <location>
        <begin position="25"/>
        <end position="271"/>
    </location>
</feature>
<dbReference type="PANTHER" id="PTHR30373:SF2">
    <property type="entry name" value="UPF0603 PROTEIN YGCG"/>
    <property type="match status" value="1"/>
</dbReference>
<feature type="region of interest" description="Disordered" evidence="1">
    <location>
        <begin position="244"/>
        <end position="271"/>
    </location>
</feature>
<comment type="caution">
    <text evidence="5">The sequence shown here is derived from an EMBL/GenBank/DDBJ whole genome shotgun (WGS) entry which is preliminary data.</text>
</comment>
<evidence type="ECO:0000313" key="6">
    <source>
        <dbReference type="Proteomes" id="UP000284751"/>
    </source>
</evidence>
<evidence type="ECO:0000256" key="3">
    <source>
        <dbReference type="SAM" id="SignalP"/>
    </source>
</evidence>
<dbReference type="Gene3D" id="3.10.310.50">
    <property type="match status" value="1"/>
</dbReference>
<proteinExistence type="predicted"/>
<feature type="transmembrane region" description="Helical" evidence="2">
    <location>
        <begin position="182"/>
        <end position="201"/>
    </location>
</feature>